<sequence length="143" mass="17023">MENIFEYLKLNAVEICVLKDIKKVIYKFYESILDIENDAETINILSPHKSQNILNEFFFNLGPKKSKELINLFRKIKVKLGDNVFENKVFIFYLCLDDVDFFKLLYVLDKSNFDDYLILIYEKFLAIRKDLKLILNNYGSNNL</sequence>
<keyword evidence="2" id="KW-1185">Reference proteome</keyword>
<dbReference type="Proteomes" id="UP000185516">
    <property type="component" value="Plasmid lp5"/>
</dbReference>
<accession>A0AAC9KYC6</accession>
<proteinExistence type="predicted"/>
<reference evidence="1 2" key="1">
    <citation type="journal article" date="2016" name="PLoS ONE">
        <title>Whole Genome Sequence and Comparative Genomics of the Novel Lyme Borreliosis Causing Pathogen, Borrelia mayonii.</title>
        <authorList>
            <person name="Kingry L.C."/>
            <person name="Batra D."/>
            <person name="Replogle A."/>
            <person name="Rowe L.A."/>
            <person name="Pritt B.S."/>
            <person name="Petersen J.M."/>
        </authorList>
    </citation>
    <scope>NUCLEOTIDE SEQUENCE [LARGE SCALE GENOMIC DNA]</scope>
    <source>
        <strain evidence="1 2">MN14-1420</strain>
    </source>
</reference>
<evidence type="ECO:0000313" key="2">
    <source>
        <dbReference type="Proteomes" id="UP000185516"/>
    </source>
</evidence>
<dbReference type="RefSeq" id="WP_002657151.1">
    <property type="nucleotide sequence ID" value="NZ_CP015794.1"/>
</dbReference>
<evidence type="ECO:0000313" key="1">
    <source>
        <dbReference type="EMBL" id="APT00453.1"/>
    </source>
</evidence>
<dbReference type="NCBIfam" id="NF033726">
    <property type="entry name" value="borfam52"/>
    <property type="match status" value="1"/>
</dbReference>
<keyword evidence="1" id="KW-0614">Plasmid</keyword>
<geneLocation type="plasmid" evidence="1 2">
    <name>lp5</name>
</geneLocation>
<protein>
    <submittedName>
        <fullName evidence="1">Uncharacterized protein</fullName>
    </submittedName>
</protein>
<organism evidence="1 2">
    <name type="scientific">Borreliella mayonii</name>
    <dbReference type="NCBI Taxonomy" id="1674146"/>
    <lineage>
        <taxon>Bacteria</taxon>
        <taxon>Pseudomonadati</taxon>
        <taxon>Spirochaetota</taxon>
        <taxon>Spirochaetia</taxon>
        <taxon>Spirochaetales</taxon>
        <taxon>Borreliaceae</taxon>
        <taxon>Borreliella</taxon>
    </lineage>
</organism>
<name>A0AAC9KYC6_9SPIR</name>
<gene>
    <name evidence="1" type="ORF">Bmayo_05255</name>
</gene>
<dbReference type="EMBL" id="CP015794">
    <property type="protein sequence ID" value="APT00453.1"/>
    <property type="molecule type" value="Genomic_DNA"/>
</dbReference>
<dbReference type="AlphaFoldDB" id="A0AAC9KYC6"/>